<dbReference type="SUPFAM" id="SSF140869">
    <property type="entry name" value="GUN4-like"/>
    <property type="match status" value="1"/>
</dbReference>
<dbReference type="Gene3D" id="1.10.10.1770">
    <property type="entry name" value="Gun4-like"/>
    <property type="match status" value="1"/>
</dbReference>
<dbReference type="KEGG" id="wna:KA717_21840"/>
<evidence type="ECO:0000259" key="1">
    <source>
        <dbReference type="Pfam" id="PF05419"/>
    </source>
</evidence>
<dbReference type="PANTHER" id="PTHR34800:SF1">
    <property type="entry name" value="TETRAPYRROLE-BINDING PROTEIN, CHLOROPLASTIC"/>
    <property type="match status" value="1"/>
</dbReference>
<organism evidence="3">
    <name type="scientific">Woronichinia naegeliana WA131</name>
    <dbReference type="NCBI Taxonomy" id="2824559"/>
    <lineage>
        <taxon>Bacteria</taxon>
        <taxon>Bacillati</taxon>
        <taxon>Cyanobacteriota</taxon>
        <taxon>Cyanophyceae</taxon>
        <taxon>Synechococcales</taxon>
        <taxon>Coelosphaeriaceae</taxon>
        <taxon>Woronichinia</taxon>
    </lineage>
</organism>
<feature type="domain" description="CHAT" evidence="2">
    <location>
        <begin position="18"/>
        <end position="132"/>
    </location>
</feature>
<reference evidence="3" key="1">
    <citation type="submission" date="2021-04" db="EMBL/GenBank/DDBJ databases">
        <title>Genome sequence of Woronichinia naegeliana from Washington state freshwater lake bloom.</title>
        <authorList>
            <person name="Dreher T.W."/>
        </authorList>
    </citation>
    <scope>NUCLEOTIDE SEQUENCE</scope>
    <source>
        <strain evidence="3">WA131</strain>
    </source>
</reference>
<gene>
    <name evidence="3" type="ORF">KA717_21840</name>
</gene>
<accession>A0A977KTL5</accession>
<dbReference type="Proteomes" id="UP001065613">
    <property type="component" value="Chromosome"/>
</dbReference>
<evidence type="ECO:0000313" key="3">
    <source>
        <dbReference type="EMBL" id="UXE58671.1"/>
    </source>
</evidence>
<dbReference type="GO" id="GO:0046906">
    <property type="term" value="F:tetrapyrrole binding"/>
    <property type="evidence" value="ECO:0007669"/>
    <property type="project" value="TreeGrafter"/>
</dbReference>
<dbReference type="Pfam" id="PF05419">
    <property type="entry name" value="GUN4"/>
    <property type="match status" value="1"/>
</dbReference>
<protein>
    <submittedName>
        <fullName evidence="3">GUN4 domain-containing protein</fullName>
    </submittedName>
</protein>
<dbReference type="InterPro" id="IPR037215">
    <property type="entry name" value="GUN4-like_sf"/>
</dbReference>
<feature type="domain" description="GUN4-like" evidence="1">
    <location>
        <begin position="182"/>
        <end position="308"/>
    </location>
</feature>
<name>A0A977KTL5_9CYAN</name>
<dbReference type="AlphaFoldDB" id="A0A977KTL5"/>
<dbReference type="Gene3D" id="1.25.40.620">
    <property type="match status" value="1"/>
</dbReference>
<sequence>MRRSRTREKLTLQQRWAVRPDVLRRALLDFNPQILHFCGHGSGENGLVLENDTGEAKLVSTEALANLLKRFADRGLECVVLNACYSEVQANAIIEHIDYVIGMDSSISDRAAIKFVQGFYDELGAGWSYEDAFQGGCDAIALEGIQQEHIPILKRKSQFKKPSSPNEPDIQIPATLGSENSKLKGNYDQLQSLLAEKNWKEADWETMQILLRIAERTEQGWLLSIDEIPSEDIRKIDFLWLDASKGKFGYNVQKNIWLNVQGELGVFDTLVFYKFAKQVGWQVNEQLRMNYDDFDFSLNAPNGHLPTFRFPSDTDQLGTWLDAFKDFLPRL</sequence>
<dbReference type="EMBL" id="CP073041">
    <property type="protein sequence ID" value="UXE58671.1"/>
    <property type="molecule type" value="Genomic_DNA"/>
</dbReference>
<proteinExistence type="predicted"/>
<evidence type="ECO:0000259" key="2">
    <source>
        <dbReference type="Pfam" id="PF12770"/>
    </source>
</evidence>
<dbReference type="Pfam" id="PF12770">
    <property type="entry name" value="CHAT"/>
    <property type="match status" value="1"/>
</dbReference>
<dbReference type="InterPro" id="IPR008629">
    <property type="entry name" value="GUN4-like"/>
</dbReference>
<dbReference type="InterPro" id="IPR024983">
    <property type="entry name" value="CHAT_dom"/>
</dbReference>
<dbReference type="CDD" id="cd16383">
    <property type="entry name" value="GUN4"/>
    <property type="match status" value="1"/>
</dbReference>
<dbReference type="PANTHER" id="PTHR34800">
    <property type="entry name" value="TETRAPYRROLE-BINDING PROTEIN, CHLOROPLASTIC"/>
    <property type="match status" value="1"/>
</dbReference>